<dbReference type="GO" id="GO:0005685">
    <property type="term" value="C:U1 snRNP"/>
    <property type="evidence" value="ECO:0007669"/>
    <property type="project" value="InterPro"/>
</dbReference>
<keyword evidence="6" id="KW-1185">Reference proteome</keyword>
<accession>A0A815L2J0</accession>
<feature type="compositionally biased region" description="Low complexity" evidence="3">
    <location>
        <begin position="173"/>
        <end position="183"/>
    </location>
</feature>
<evidence type="ECO:0000256" key="1">
    <source>
        <dbReference type="ARBA" id="ARBA00005655"/>
    </source>
</evidence>
<keyword evidence="2" id="KW-0175">Coiled coil</keyword>
<proteinExistence type="inferred from homology"/>
<gene>
    <name evidence="4" type="ORF">GPM918_LOCUS33327</name>
    <name evidence="5" type="ORF">SRO942_LOCUS34010</name>
</gene>
<feature type="compositionally biased region" description="Basic and acidic residues" evidence="3">
    <location>
        <begin position="184"/>
        <end position="197"/>
    </location>
</feature>
<name>A0A815L2J0_9BILA</name>
<evidence type="ECO:0000256" key="3">
    <source>
        <dbReference type="SAM" id="MobiDB-lite"/>
    </source>
</evidence>
<sequence>MGKARNATAGETVHQYRFDDPTVCKYLLVEFCPHDLFVNTRADLERFLKSLLADVERKIKRGIDRLRLTQGESVNNNLETSDGKAEQLGCNGKIDEAQAVLEECEQLRAEREMKTTEVCNVCDSFLIVCDVQCRIEEHINGKQHVGYARIRSTLEELHQKRLQSLEKDHSNRSITAVSSAASITEREHVCHGSSEERHKRKHYSTPDEKTNHHHLLTSSTKRHKVSSSSPSYHHNSKKHHHSSESKEEQYV</sequence>
<dbReference type="EMBL" id="CAJOBC010083067">
    <property type="protein sequence ID" value="CAF4296142.1"/>
    <property type="molecule type" value="Genomic_DNA"/>
</dbReference>
<comment type="similarity">
    <text evidence="1">Belongs to the Luc7 family.</text>
</comment>
<dbReference type="GO" id="GO:0003729">
    <property type="term" value="F:mRNA binding"/>
    <property type="evidence" value="ECO:0007669"/>
    <property type="project" value="InterPro"/>
</dbReference>
<organism evidence="4 6">
    <name type="scientific">Didymodactylos carnosus</name>
    <dbReference type="NCBI Taxonomy" id="1234261"/>
    <lineage>
        <taxon>Eukaryota</taxon>
        <taxon>Metazoa</taxon>
        <taxon>Spiralia</taxon>
        <taxon>Gnathifera</taxon>
        <taxon>Rotifera</taxon>
        <taxon>Eurotatoria</taxon>
        <taxon>Bdelloidea</taxon>
        <taxon>Philodinida</taxon>
        <taxon>Philodinidae</taxon>
        <taxon>Didymodactylos</taxon>
    </lineage>
</organism>
<evidence type="ECO:0000313" key="4">
    <source>
        <dbReference type="EMBL" id="CAF1403612.1"/>
    </source>
</evidence>
<feature type="compositionally biased region" description="Basic residues" evidence="3">
    <location>
        <begin position="211"/>
        <end position="225"/>
    </location>
</feature>
<evidence type="ECO:0000313" key="6">
    <source>
        <dbReference type="Proteomes" id="UP000663829"/>
    </source>
</evidence>
<dbReference type="PANTHER" id="PTHR12375">
    <property type="entry name" value="RNA-BINDING PROTEIN LUC7-RELATED"/>
    <property type="match status" value="1"/>
</dbReference>
<evidence type="ECO:0008006" key="7">
    <source>
        <dbReference type="Google" id="ProtNLM"/>
    </source>
</evidence>
<dbReference type="EMBL" id="CAJNOQ010017645">
    <property type="protein sequence ID" value="CAF1403612.1"/>
    <property type="molecule type" value="Genomic_DNA"/>
</dbReference>
<dbReference type="Proteomes" id="UP000663829">
    <property type="component" value="Unassembled WGS sequence"/>
</dbReference>
<dbReference type="InterPro" id="IPR004882">
    <property type="entry name" value="Luc7-rel"/>
</dbReference>
<dbReference type="Proteomes" id="UP000681722">
    <property type="component" value="Unassembled WGS sequence"/>
</dbReference>
<reference evidence="4" key="1">
    <citation type="submission" date="2021-02" db="EMBL/GenBank/DDBJ databases">
        <authorList>
            <person name="Nowell W R."/>
        </authorList>
    </citation>
    <scope>NUCLEOTIDE SEQUENCE</scope>
</reference>
<dbReference type="Pfam" id="PF03194">
    <property type="entry name" value="LUC7"/>
    <property type="match status" value="1"/>
</dbReference>
<feature type="coiled-coil region" evidence="2">
    <location>
        <begin position="90"/>
        <end position="117"/>
    </location>
</feature>
<dbReference type="AlphaFoldDB" id="A0A815L2J0"/>
<feature type="region of interest" description="Disordered" evidence="3">
    <location>
        <begin position="165"/>
        <end position="251"/>
    </location>
</feature>
<evidence type="ECO:0000256" key="2">
    <source>
        <dbReference type="SAM" id="Coils"/>
    </source>
</evidence>
<dbReference type="OrthoDB" id="10266921at2759"/>
<feature type="compositionally biased region" description="Basic and acidic residues" evidence="3">
    <location>
        <begin position="242"/>
        <end position="251"/>
    </location>
</feature>
<protein>
    <recommendedName>
        <fullName evidence="7">Luc7-like protein 3</fullName>
    </recommendedName>
</protein>
<dbReference type="GO" id="GO:0006376">
    <property type="term" value="P:mRNA splice site recognition"/>
    <property type="evidence" value="ECO:0007669"/>
    <property type="project" value="InterPro"/>
</dbReference>
<comment type="caution">
    <text evidence="4">The sequence shown here is derived from an EMBL/GenBank/DDBJ whole genome shotgun (WGS) entry which is preliminary data.</text>
</comment>
<evidence type="ECO:0000313" key="5">
    <source>
        <dbReference type="EMBL" id="CAF4296142.1"/>
    </source>
</evidence>